<evidence type="ECO:0000256" key="7">
    <source>
        <dbReference type="PROSITE-ProRule" id="PRU00473"/>
    </source>
</evidence>
<evidence type="ECO:0000259" key="9">
    <source>
        <dbReference type="PROSITE" id="PS51123"/>
    </source>
</evidence>
<dbReference type="InterPro" id="IPR050330">
    <property type="entry name" value="Bact_OuterMem_StrucFunc"/>
</dbReference>
<keyword evidence="10" id="KW-0966">Cell projection</keyword>
<proteinExistence type="inferred from homology"/>
<evidence type="ECO:0000256" key="6">
    <source>
        <dbReference type="ARBA" id="ARBA00023136"/>
    </source>
</evidence>
<keyword evidence="10" id="KW-0282">Flagellum</keyword>
<keyword evidence="4 8" id="KW-0812">Transmembrane</keyword>
<evidence type="ECO:0000256" key="4">
    <source>
        <dbReference type="ARBA" id="ARBA00022692"/>
    </source>
</evidence>
<dbReference type="Pfam" id="PF00691">
    <property type="entry name" value="OmpA"/>
    <property type="match status" value="1"/>
</dbReference>
<dbReference type="PROSITE" id="PS51123">
    <property type="entry name" value="OMPA_2"/>
    <property type="match status" value="1"/>
</dbReference>
<dbReference type="GO" id="GO:0005886">
    <property type="term" value="C:plasma membrane"/>
    <property type="evidence" value="ECO:0007669"/>
    <property type="project" value="UniProtKB-SubCell"/>
</dbReference>
<dbReference type="CDD" id="cd07185">
    <property type="entry name" value="OmpA_C-like"/>
    <property type="match status" value="1"/>
</dbReference>
<comment type="similarity">
    <text evidence="2">Belongs to the MotB family.</text>
</comment>
<comment type="subcellular location">
    <subcellularLocation>
        <location evidence="1">Cell membrane</location>
        <topology evidence="1">Single-pass membrane protein</topology>
    </subcellularLocation>
</comment>
<evidence type="ECO:0000256" key="2">
    <source>
        <dbReference type="ARBA" id="ARBA00008914"/>
    </source>
</evidence>
<keyword evidence="6 7" id="KW-0472">Membrane</keyword>
<keyword evidence="3" id="KW-1003">Cell membrane</keyword>
<evidence type="ECO:0000256" key="3">
    <source>
        <dbReference type="ARBA" id="ARBA00022475"/>
    </source>
</evidence>
<dbReference type="KEGG" id="nwr:E3U44_02520"/>
<evidence type="ECO:0000256" key="1">
    <source>
        <dbReference type="ARBA" id="ARBA00004162"/>
    </source>
</evidence>
<keyword evidence="10" id="KW-0969">Cilium</keyword>
<dbReference type="PANTHER" id="PTHR30329">
    <property type="entry name" value="STATOR ELEMENT OF FLAGELLAR MOTOR COMPLEX"/>
    <property type="match status" value="1"/>
</dbReference>
<dbReference type="Pfam" id="PF13677">
    <property type="entry name" value="MotB_plug"/>
    <property type="match status" value="1"/>
</dbReference>
<dbReference type="InterPro" id="IPR025713">
    <property type="entry name" value="MotB-like_N_dom"/>
</dbReference>
<name>A0A4P7BWM7_9GAMM</name>
<dbReference type="AlphaFoldDB" id="A0A4P7BWM7"/>
<keyword evidence="5 8" id="KW-1133">Transmembrane helix</keyword>
<feature type="transmembrane region" description="Helical" evidence="8">
    <location>
        <begin position="20"/>
        <end position="40"/>
    </location>
</feature>
<dbReference type="SUPFAM" id="SSF103088">
    <property type="entry name" value="OmpA-like"/>
    <property type="match status" value="1"/>
</dbReference>
<dbReference type="RefSeq" id="WP_134356514.1">
    <property type="nucleotide sequence ID" value="NZ_CP038033.1"/>
</dbReference>
<reference evidence="10 11" key="1">
    <citation type="submission" date="2019-03" db="EMBL/GenBank/DDBJ databases">
        <title>The genome sequence of Nitrosococcus wardiae strain D1FHST reveals the archetypal metabolic capacity of ammonia-oxidizing Gammaproteobacteria.</title>
        <authorList>
            <person name="Wang L."/>
            <person name="Lim C.K."/>
            <person name="Hanson T.E."/>
            <person name="Dang H."/>
            <person name="Klotz M.G."/>
        </authorList>
    </citation>
    <scope>NUCLEOTIDE SEQUENCE [LARGE SCALE GENOMIC DNA]</scope>
    <source>
        <strain evidence="10 11">D1FHS</strain>
    </source>
</reference>
<keyword evidence="11" id="KW-1185">Reference proteome</keyword>
<protein>
    <submittedName>
        <fullName evidence="10">Flagellar motor protein MotD</fullName>
    </submittedName>
</protein>
<organism evidence="10 11">
    <name type="scientific">Nitrosococcus wardiae</name>
    <dbReference type="NCBI Taxonomy" id="1814290"/>
    <lineage>
        <taxon>Bacteria</taxon>
        <taxon>Pseudomonadati</taxon>
        <taxon>Pseudomonadota</taxon>
        <taxon>Gammaproteobacteria</taxon>
        <taxon>Chromatiales</taxon>
        <taxon>Chromatiaceae</taxon>
        <taxon>Nitrosococcus</taxon>
    </lineage>
</organism>
<dbReference type="PANTHER" id="PTHR30329:SF20">
    <property type="entry name" value="EXPORTED PROTEIN"/>
    <property type="match status" value="1"/>
</dbReference>
<evidence type="ECO:0000313" key="10">
    <source>
        <dbReference type="EMBL" id="QBQ53500.1"/>
    </source>
</evidence>
<dbReference type="EMBL" id="CP038033">
    <property type="protein sequence ID" value="QBQ53500.1"/>
    <property type="molecule type" value="Genomic_DNA"/>
</dbReference>
<dbReference type="Gene3D" id="3.30.1330.60">
    <property type="entry name" value="OmpA-like domain"/>
    <property type="match status" value="1"/>
</dbReference>
<sequence length="284" mass="31534">MARRRWQEDQEDQENHERWLVSYADFITLLFAFFVVMYAVSSINEGKYRVLSESLTAIFPQASRRIEPPIEVGELIVASGSSPIEIEALPEISSVTPTSAISFSATSVQEESSVIASLGVITKEIRTALQPLIDENLVRLRQGREWLEVEINDRVLFTSGSAKLEAEAVPELKKLAKILRRFPNPIQVEGFTDNVPISTPVFPSNWELSSARAASVVHLLDRFGVSPARMAAIGYGQYRPVAANSTAEGRRRNRRVVLVILGRPFSRRTLEAQGSPVGEGQAKN</sequence>
<gene>
    <name evidence="10" type="primary">motD</name>
    <name evidence="10" type="ORF">E3U44_02520</name>
</gene>
<dbReference type="OrthoDB" id="9815217at2"/>
<dbReference type="InterPro" id="IPR006665">
    <property type="entry name" value="OmpA-like"/>
</dbReference>
<evidence type="ECO:0000256" key="5">
    <source>
        <dbReference type="ARBA" id="ARBA00022989"/>
    </source>
</evidence>
<dbReference type="NCBIfam" id="NF006541">
    <property type="entry name" value="PRK09038.1"/>
    <property type="match status" value="1"/>
</dbReference>
<feature type="domain" description="OmpA-like" evidence="9">
    <location>
        <begin position="144"/>
        <end position="264"/>
    </location>
</feature>
<accession>A0A4P7BWM7</accession>
<dbReference type="InterPro" id="IPR036737">
    <property type="entry name" value="OmpA-like_sf"/>
</dbReference>
<dbReference type="Proteomes" id="UP000294325">
    <property type="component" value="Chromosome"/>
</dbReference>
<evidence type="ECO:0000256" key="8">
    <source>
        <dbReference type="SAM" id="Phobius"/>
    </source>
</evidence>
<evidence type="ECO:0000313" key="11">
    <source>
        <dbReference type="Proteomes" id="UP000294325"/>
    </source>
</evidence>